<sequence length="695" mass="75923">MILIGTTTRITHASPHGGVVFRFLPDDSVRSVRVKADYDVIRDAPDIGDRLSVQGEFERGHYGLQLVAAAVLPEPASPASLDTLLSGNHTFVHVPNPIKRQLSARLGSQLLSTLENADVDKLIACGAEFSVAHDLVAAWTDYSATIVAKRFLLDHGVSQDTASMAARLWGNDIVDVVRENPYRLLAVAPWHEVDAVATSMFHCAHDDNRRYLGFAASIFNEGASQGRAALFMSEFEELFAERIGGDTDVKTAFSRCIQAKRMRIVKTGRAQYIQGATLAKVETQIQSHLQRLLASEPNPTWLLKKRPRLDVVPGLFDRLGRFIQENPIVLVNMPGAAATAIDEIVSAINGETLIISPTLAFACPSSGEVRTHRLREFTDGGPPPDVTGKVVVVLEASMLDLLTAKKLLRNTADAAKLVLVGDRRMLPAFGPGHIFPGLMQSDAIPSIDTTKRFKSSSIPTPLASLPALLPSANALHAIAELAQYMPVDSTHRLTSTVLAQYRAIFEENPSEGIIIASTRALATLLNDALHQEVVDYAVSQGSPHATISLQNKQTATVGDQVIYMSRDFSRGLFHGSRGLVTEIFPNTGKTKCRNSTAVAKIEFDTAGWLEVSARDCLSMMLGHAVQVHHASMSRWRKVIIAAAPSQNLNNSWLWRSATRAVEQLVIVDLAHSLRDALTKEVRESSYVPLLDWSRR</sequence>
<protein>
    <submittedName>
        <fullName evidence="2">Helix-hairpin-helix containing domain-containing protein</fullName>
    </submittedName>
</protein>
<dbReference type="Gene3D" id="2.30.30.940">
    <property type="match status" value="1"/>
</dbReference>
<dbReference type="Pfam" id="PF13604">
    <property type="entry name" value="AAA_30"/>
    <property type="match status" value="1"/>
</dbReference>
<dbReference type="Pfam" id="PF14490">
    <property type="entry name" value="HHH_RecD2"/>
    <property type="match status" value="1"/>
</dbReference>
<evidence type="ECO:0000313" key="3">
    <source>
        <dbReference type="Proteomes" id="UP000199706"/>
    </source>
</evidence>
<dbReference type="SUPFAM" id="SSF52540">
    <property type="entry name" value="P-loop containing nucleoside triphosphate hydrolases"/>
    <property type="match status" value="1"/>
</dbReference>
<organism evidence="2 3">
    <name type="scientific">Paraburkholderia phenazinium</name>
    <dbReference type="NCBI Taxonomy" id="60549"/>
    <lineage>
        <taxon>Bacteria</taxon>
        <taxon>Pseudomonadati</taxon>
        <taxon>Pseudomonadota</taxon>
        <taxon>Betaproteobacteria</taxon>
        <taxon>Burkholderiales</taxon>
        <taxon>Burkholderiaceae</taxon>
        <taxon>Paraburkholderia</taxon>
    </lineage>
</organism>
<dbReference type="EMBL" id="FNCJ01000011">
    <property type="protein sequence ID" value="SDH57592.1"/>
    <property type="molecule type" value="Genomic_DNA"/>
</dbReference>
<dbReference type="InterPro" id="IPR029493">
    <property type="entry name" value="RecD2-like_HHH"/>
</dbReference>
<gene>
    <name evidence="2" type="ORF">SAMN05216466_11145</name>
</gene>
<evidence type="ECO:0000259" key="1">
    <source>
        <dbReference type="Pfam" id="PF14490"/>
    </source>
</evidence>
<evidence type="ECO:0000313" key="2">
    <source>
        <dbReference type="EMBL" id="SDH57592.1"/>
    </source>
</evidence>
<dbReference type="Gene3D" id="3.40.50.300">
    <property type="entry name" value="P-loop containing nucleotide triphosphate hydrolases"/>
    <property type="match status" value="2"/>
</dbReference>
<reference evidence="2 3" key="1">
    <citation type="submission" date="2016-10" db="EMBL/GenBank/DDBJ databases">
        <authorList>
            <person name="de Groot N.N."/>
        </authorList>
    </citation>
    <scope>NUCLEOTIDE SEQUENCE [LARGE SCALE GENOMIC DNA]</scope>
    <source>
        <strain evidence="2 3">LMG 2247</strain>
    </source>
</reference>
<feature type="domain" description="ATP-dependent RecD2 DNA helicase-like helix-hairpin-helix" evidence="1">
    <location>
        <begin position="150"/>
        <end position="226"/>
    </location>
</feature>
<accession>A0A1G8DIW7</accession>
<dbReference type="InterPro" id="IPR027417">
    <property type="entry name" value="P-loop_NTPase"/>
</dbReference>
<name>A0A1G8DIW7_9BURK</name>
<proteinExistence type="predicted"/>
<dbReference type="AlphaFoldDB" id="A0A1G8DIW7"/>
<dbReference type="Proteomes" id="UP000199706">
    <property type="component" value="Unassembled WGS sequence"/>
</dbReference>